<sequence>MSECFSKYFICNSEVKESEEFDENILHKGKSLYEVIRIVDGKPLFLDKHLARMNNSSRVSKLNLWLSKDQVKEKILQLIKINKVSIGNIKFLFNFQQENTNIFMCYFVKHHYPNLQDYENGVHTILYHGERENPNAKIINADFRTMVDKEIVSSNAFEAILVDRNGHITEGSKSNIFMIKGKNVLTAPLKDVLPGVTRNVIMDLCKKNGMDVKEEKVSCDSLENLDALFISGTSPKVLPIRSIDKINFKSAENEVVLKIMKAYDKALKDDISNFI</sequence>
<dbReference type="CDD" id="cd00449">
    <property type="entry name" value="PLPDE_IV"/>
    <property type="match status" value="1"/>
</dbReference>
<keyword evidence="6" id="KW-0808">Transferase</keyword>
<evidence type="ECO:0000256" key="3">
    <source>
        <dbReference type="ARBA" id="ARBA00022898"/>
    </source>
</evidence>
<dbReference type="SUPFAM" id="SSF56752">
    <property type="entry name" value="D-aminoacid aminotransferase-like PLP-dependent enzymes"/>
    <property type="match status" value="1"/>
</dbReference>
<dbReference type="PROSITE" id="PS00770">
    <property type="entry name" value="AA_TRANSFER_CLASS_4"/>
    <property type="match status" value="1"/>
</dbReference>
<dbReference type="GO" id="GO:0005829">
    <property type="term" value="C:cytosol"/>
    <property type="evidence" value="ECO:0007669"/>
    <property type="project" value="TreeGrafter"/>
</dbReference>
<comment type="cofactor">
    <cofactor evidence="1 5">
        <name>pyridoxal 5'-phosphate</name>
        <dbReference type="ChEBI" id="CHEBI:597326"/>
    </cofactor>
</comment>
<evidence type="ECO:0000256" key="2">
    <source>
        <dbReference type="ARBA" id="ARBA00009320"/>
    </source>
</evidence>
<keyword evidence="7" id="KW-1185">Reference proteome</keyword>
<gene>
    <name evidence="6" type="ORF">CSCA_3212</name>
</gene>
<evidence type="ECO:0000256" key="5">
    <source>
        <dbReference type="RuleBase" id="RU004516"/>
    </source>
</evidence>
<dbReference type="GO" id="GO:0008483">
    <property type="term" value="F:transaminase activity"/>
    <property type="evidence" value="ECO:0007669"/>
    <property type="project" value="UniProtKB-KW"/>
</dbReference>
<dbReference type="InterPro" id="IPR043131">
    <property type="entry name" value="BCAT-like_N"/>
</dbReference>
<dbReference type="RefSeq" id="WP_029162544.1">
    <property type="nucleotide sequence ID" value="NZ_CP009933.1"/>
</dbReference>
<comment type="similarity">
    <text evidence="2 4">Belongs to the class-IV pyridoxal-phosphate-dependent aminotransferase family.</text>
</comment>
<evidence type="ECO:0000256" key="1">
    <source>
        <dbReference type="ARBA" id="ARBA00001933"/>
    </source>
</evidence>
<evidence type="ECO:0000313" key="6">
    <source>
        <dbReference type="EMBL" id="AKA70337.1"/>
    </source>
</evidence>
<organism evidence="6 7">
    <name type="scientific">Clostridium scatologenes</name>
    <dbReference type="NCBI Taxonomy" id="1548"/>
    <lineage>
        <taxon>Bacteria</taxon>
        <taxon>Bacillati</taxon>
        <taxon>Bacillota</taxon>
        <taxon>Clostridia</taxon>
        <taxon>Eubacteriales</taxon>
        <taxon>Clostridiaceae</taxon>
        <taxon>Clostridium</taxon>
    </lineage>
</organism>
<dbReference type="InterPro" id="IPR043132">
    <property type="entry name" value="BCAT-like_C"/>
</dbReference>
<dbReference type="STRING" id="1548.CSCA_3212"/>
<dbReference type="PANTHER" id="PTHR42743:SF11">
    <property type="entry name" value="AMINODEOXYCHORISMATE LYASE"/>
    <property type="match status" value="1"/>
</dbReference>
<dbReference type="InterPro" id="IPR018300">
    <property type="entry name" value="Aminotrans_IV_CS"/>
</dbReference>
<keyword evidence="6" id="KW-0032">Aminotransferase</keyword>
<dbReference type="InterPro" id="IPR036038">
    <property type="entry name" value="Aminotransferase-like"/>
</dbReference>
<keyword evidence="3 5" id="KW-0663">Pyridoxal phosphate</keyword>
<dbReference type="InterPro" id="IPR001544">
    <property type="entry name" value="Aminotrans_IV"/>
</dbReference>
<evidence type="ECO:0000313" key="7">
    <source>
        <dbReference type="Proteomes" id="UP000033115"/>
    </source>
</evidence>
<dbReference type="HOGENOM" id="CLU_020844_4_2_9"/>
<protein>
    <submittedName>
        <fullName evidence="6">Aminotransferase class IV</fullName>
    </submittedName>
</protein>
<dbReference type="KEGG" id="csq:CSCA_3212"/>
<dbReference type="Proteomes" id="UP000033115">
    <property type="component" value="Chromosome"/>
</dbReference>
<dbReference type="FunFam" id="3.20.10.10:FF:000002">
    <property type="entry name" value="D-alanine aminotransferase"/>
    <property type="match status" value="1"/>
</dbReference>
<name>A0A0E3K1V9_CLOSL</name>
<dbReference type="GO" id="GO:0008652">
    <property type="term" value="P:amino acid biosynthetic process"/>
    <property type="evidence" value="ECO:0007669"/>
    <property type="project" value="UniProtKB-ARBA"/>
</dbReference>
<dbReference type="Gene3D" id="3.30.470.10">
    <property type="match status" value="1"/>
</dbReference>
<dbReference type="InterPro" id="IPR050571">
    <property type="entry name" value="Class-IV_PLP-Dep_Aminotrnsfr"/>
</dbReference>
<proteinExistence type="inferred from homology"/>
<dbReference type="EMBL" id="CP009933">
    <property type="protein sequence ID" value="AKA70337.1"/>
    <property type="molecule type" value="Genomic_DNA"/>
</dbReference>
<dbReference type="GO" id="GO:0046394">
    <property type="term" value="P:carboxylic acid biosynthetic process"/>
    <property type="evidence" value="ECO:0007669"/>
    <property type="project" value="UniProtKB-ARBA"/>
</dbReference>
<evidence type="ECO:0000256" key="4">
    <source>
        <dbReference type="RuleBase" id="RU004106"/>
    </source>
</evidence>
<dbReference type="PANTHER" id="PTHR42743">
    <property type="entry name" value="AMINO-ACID AMINOTRANSFERASE"/>
    <property type="match status" value="1"/>
</dbReference>
<dbReference type="Gene3D" id="3.20.10.10">
    <property type="entry name" value="D-amino Acid Aminotransferase, subunit A, domain 2"/>
    <property type="match status" value="1"/>
</dbReference>
<dbReference type="Pfam" id="PF01063">
    <property type="entry name" value="Aminotran_4"/>
    <property type="match status" value="1"/>
</dbReference>
<accession>A0A0E3K1V9</accession>
<dbReference type="AlphaFoldDB" id="A0A0E3K1V9"/>
<reference evidence="6 7" key="1">
    <citation type="journal article" date="2015" name="J. Biotechnol.">
        <title>Complete genome sequence of a malodorant-producing acetogen, Clostridium scatologenes ATCC 25775(T).</title>
        <authorList>
            <person name="Zhu Z."/>
            <person name="Guo T."/>
            <person name="Zheng H."/>
            <person name="Song T."/>
            <person name="Ouyang P."/>
            <person name="Xie J."/>
        </authorList>
    </citation>
    <scope>NUCLEOTIDE SEQUENCE [LARGE SCALE GENOMIC DNA]</scope>
    <source>
        <strain evidence="6 7">ATCC 25775</strain>
    </source>
</reference>